<dbReference type="GO" id="GO:0006508">
    <property type="term" value="P:proteolysis"/>
    <property type="evidence" value="ECO:0007669"/>
    <property type="project" value="UniProtKB-KW"/>
</dbReference>
<dbReference type="PIRSF" id="PIRSF028757">
    <property type="entry name" value="LD-carboxypeptidase"/>
    <property type="match status" value="1"/>
</dbReference>
<keyword evidence="5" id="KW-0720">Serine protease</keyword>
<sequence>MKNDHSASRRRFSQQLLASVAGATLLTGCHPRIPTTAVDQKKSVILPPKIGPGARIGMIAPASYAGEIRTREAISNLESLGLEVVEGKYLWKENGFIAGTDGERVEDIHTMFRRKDIDGIWCVRGGYGTTRILEMLDYDLIRSHPKVFVGYSDITALHMAFYTQAGLVSFHGPVAASDYTEYTTASVKNALFGSDYNYSIEPVVEPGAGEESFEVVHSGVAAGTILGGNLSLLSALCGTDFLPDLSGKIVYIEDIGEASYRIDRMLVQMIQAANLKNAAGLIFGNFTRCGPEEGSSDQTVSEVLYDHFGSLNIPVVKGYSIGHISNQATVAVGMQAEMDADSGVIRFSESGM</sequence>
<dbReference type="InterPro" id="IPR040921">
    <property type="entry name" value="Peptidase_S66C"/>
</dbReference>
<dbReference type="GO" id="GO:0004180">
    <property type="term" value="F:carboxypeptidase activity"/>
    <property type="evidence" value="ECO:0007669"/>
    <property type="project" value="UniProtKB-KW"/>
</dbReference>
<dbReference type="EMBL" id="JAHVHU010000008">
    <property type="protein sequence ID" value="MBY5958377.1"/>
    <property type="molecule type" value="Genomic_DNA"/>
</dbReference>
<dbReference type="InterPro" id="IPR027478">
    <property type="entry name" value="LdcA_N"/>
</dbReference>
<dbReference type="GO" id="GO:0008236">
    <property type="term" value="F:serine-type peptidase activity"/>
    <property type="evidence" value="ECO:0007669"/>
    <property type="project" value="UniProtKB-KW"/>
</dbReference>
<evidence type="ECO:0000259" key="7">
    <source>
        <dbReference type="Pfam" id="PF02016"/>
    </source>
</evidence>
<accession>A0A953L757</accession>
<dbReference type="PANTHER" id="PTHR30237">
    <property type="entry name" value="MURAMOYLTETRAPEPTIDE CARBOXYPEPTIDASE"/>
    <property type="match status" value="1"/>
</dbReference>
<evidence type="ECO:0000256" key="5">
    <source>
        <dbReference type="ARBA" id="ARBA00022825"/>
    </source>
</evidence>
<keyword evidence="2" id="KW-0121">Carboxypeptidase</keyword>
<dbReference type="InterPro" id="IPR029062">
    <property type="entry name" value="Class_I_gatase-like"/>
</dbReference>
<keyword evidence="3" id="KW-0645">Protease</keyword>
<evidence type="ECO:0000256" key="6">
    <source>
        <dbReference type="PIRSR" id="PIRSR028757-1"/>
    </source>
</evidence>
<proteinExistence type="inferred from homology"/>
<dbReference type="PROSITE" id="PS51318">
    <property type="entry name" value="TAT"/>
    <property type="match status" value="1"/>
</dbReference>
<feature type="active site" description="Charge relay system" evidence="6">
    <location>
        <position position="323"/>
    </location>
</feature>
<gene>
    <name evidence="9" type="ORF">KUV50_09560</name>
</gene>
<evidence type="ECO:0000256" key="4">
    <source>
        <dbReference type="ARBA" id="ARBA00022801"/>
    </source>
</evidence>
<dbReference type="RefSeq" id="WP_222579913.1">
    <property type="nucleotide sequence ID" value="NZ_JAHVHU010000008.1"/>
</dbReference>
<dbReference type="Proteomes" id="UP000753961">
    <property type="component" value="Unassembled WGS sequence"/>
</dbReference>
<keyword evidence="4" id="KW-0378">Hydrolase</keyword>
<protein>
    <submittedName>
        <fullName evidence="9">LD-carboxypeptidase</fullName>
    </submittedName>
</protein>
<dbReference type="InterPro" id="IPR027461">
    <property type="entry name" value="Carboxypeptidase_A_C_sf"/>
</dbReference>
<feature type="active site" description="Charge relay system" evidence="6">
    <location>
        <position position="253"/>
    </location>
</feature>
<dbReference type="InterPro" id="IPR003507">
    <property type="entry name" value="S66_fam"/>
</dbReference>
<dbReference type="InterPro" id="IPR006311">
    <property type="entry name" value="TAT_signal"/>
</dbReference>
<evidence type="ECO:0000256" key="2">
    <source>
        <dbReference type="ARBA" id="ARBA00022645"/>
    </source>
</evidence>
<comment type="caution">
    <text evidence="9">The sequence shown here is derived from an EMBL/GenBank/DDBJ whole genome shotgun (WGS) entry which is preliminary data.</text>
</comment>
<evidence type="ECO:0000256" key="1">
    <source>
        <dbReference type="ARBA" id="ARBA00010233"/>
    </source>
</evidence>
<comment type="similarity">
    <text evidence="1">Belongs to the peptidase S66 family.</text>
</comment>
<feature type="domain" description="LD-carboxypeptidase N-terminal" evidence="7">
    <location>
        <begin position="56"/>
        <end position="172"/>
    </location>
</feature>
<dbReference type="Gene3D" id="3.40.50.10740">
    <property type="entry name" value="Class I glutamine amidotransferase-like"/>
    <property type="match status" value="1"/>
</dbReference>
<evidence type="ECO:0000259" key="8">
    <source>
        <dbReference type="Pfam" id="PF17676"/>
    </source>
</evidence>
<dbReference type="SUPFAM" id="SSF141986">
    <property type="entry name" value="LD-carboxypeptidase A C-terminal domain-like"/>
    <property type="match status" value="1"/>
</dbReference>
<keyword evidence="10" id="KW-1185">Reference proteome</keyword>
<feature type="domain" description="LD-carboxypeptidase C-terminal" evidence="8">
    <location>
        <begin position="223"/>
        <end position="338"/>
    </location>
</feature>
<dbReference type="CDD" id="cd07025">
    <property type="entry name" value="Peptidase_S66"/>
    <property type="match status" value="1"/>
</dbReference>
<dbReference type="Pfam" id="PF02016">
    <property type="entry name" value="Peptidase_S66"/>
    <property type="match status" value="1"/>
</dbReference>
<dbReference type="AlphaFoldDB" id="A0A953L757"/>
<dbReference type="PANTHER" id="PTHR30237:SF2">
    <property type="entry name" value="MUREIN TETRAPEPTIDE CARBOXYPEPTIDASE"/>
    <property type="match status" value="1"/>
</dbReference>
<feature type="active site" description="Nucleophile" evidence="6">
    <location>
        <position position="152"/>
    </location>
</feature>
<dbReference type="Pfam" id="PF17676">
    <property type="entry name" value="Peptidase_S66C"/>
    <property type="match status" value="1"/>
</dbReference>
<dbReference type="InterPro" id="IPR040449">
    <property type="entry name" value="Peptidase_S66_N"/>
</dbReference>
<reference evidence="9" key="1">
    <citation type="submission" date="2021-06" db="EMBL/GenBank/DDBJ databases">
        <title>44 bacteria genomes isolated from Dapeng, Shenzhen.</title>
        <authorList>
            <person name="Zheng W."/>
            <person name="Yu S."/>
            <person name="Huang Y."/>
        </authorList>
    </citation>
    <scope>NUCLEOTIDE SEQUENCE</scope>
    <source>
        <strain evidence="9">DP5N28-2</strain>
    </source>
</reference>
<evidence type="ECO:0000313" key="9">
    <source>
        <dbReference type="EMBL" id="MBY5958377.1"/>
    </source>
</evidence>
<organism evidence="9 10">
    <name type="scientific">Membranihabitans marinus</name>
    <dbReference type="NCBI Taxonomy" id="1227546"/>
    <lineage>
        <taxon>Bacteria</taxon>
        <taxon>Pseudomonadati</taxon>
        <taxon>Bacteroidota</taxon>
        <taxon>Saprospiria</taxon>
        <taxon>Saprospirales</taxon>
        <taxon>Saprospiraceae</taxon>
        <taxon>Membranihabitans</taxon>
    </lineage>
</organism>
<name>A0A953L757_9BACT</name>
<dbReference type="Gene3D" id="3.50.30.60">
    <property type="entry name" value="LD-carboxypeptidase A C-terminal domain-like"/>
    <property type="match status" value="1"/>
</dbReference>
<evidence type="ECO:0000313" key="10">
    <source>
        <dbReference type="Proteomes" id="UP000753961"/>
    </source>
</evidence>
<evidence type="ECO:0000256" key="3">
    <source>
        <dbReference type="ARBA" id="ARBA00022670"/>
    </source>
</evidence>
<dbReference type="PROSITE" id="PS51257">
    <property type="entry name" value="PROKAR_LIPOPROTEIN"/>
    <property type="match status" value="1"/>
</dbReference>
<dbReference type="SUPFAM" id="SSF52317">
    <property type="entry name" value="Class I glutamine amidotransferase-like"/>
    <property type="match status" value="1"/>
</dbReference>